<name>A0ABN3IPH6_9ACTN</name>
<evidence type="ECO:0000256" key="2">
    <source>
        <dbReference type="ARBA" id="ARBA00022448"/>
    </source>
</evidence>
<keyword evidence="3" id="KW-1003">Cell membrane</keyword>
<feature type="transmembrane region" description="Helical" evidence="7">
    <location>
        <begin position="164"/>
        <end position="181"/>
    </location>
</feature>
<keyword evidence="6 7" id="KW-0472">Membrane</keyword>
<dbReference type="Gene3D" id="1.20.1250.20">
    <property type="entry name" value="MFS general substrate transporter like domains"/>
    <property type="match status" value="1"/>
</dbReference>
<keyword evidence="5 7" id="KW-1133">Transmembrane helix</keyword>
<dbReference type="RefSeq" id="WP_344588331.1">
    <property type="nucleotide sequence ID" value="NZ_BAAARW010000006.1"/>
</dbReference>
<keyword evidence="4 7" id="KW-0812">Transmembrane</keyword>
<dbReference type="Proteomes" id="UP001501231">
    <property type="component" value="Unassembled WGS sequence"/>
</dbReference>
<accession>A0ABN3IPH6</accession>
<gene>
    <name evidence="9" type="ORF">GCM10010191_19370</name>
</gene>
<feature type="transmembrane region" description="Helical" evidence="7">
    <location>
        <begin position="188"/>
        <end position="207"/>
    </location>
</feature>
<protein>
    <submittedName>
        <fullName evidence="9">MFS transporter</fullName>
    </submittedName>
</protein>
<evidence type="ECO:0000256" key="4">
    <source>
        <dbReference type="ARBA" id="ARBA00022692"/>
    </source>
</evidence>
<keyword evidence="10" id="KW-1185">Reference proteome</keyword>
<comment type="subcellular location">
    <subcellularLocation>
        <location evidence="1">Cell membrane</location>
        <topology evidence="1">Multi-pass membrane protein</topology>
    </subcellularLocation>
</comment>
<feature type="domain" description="Major facilitator superfamily (MFS) profile" evidence="8">
    <location>
        <begin position="15"/>
        <end position="422"/>
    </location>
</feature>
<evidence type="ECO:0000313" key="10">
    <source>
        <dbReference type="Proteomes" id="UP001501231"/>
    </source>
</evidence>
<dbReference type="SUPFAM" id="SSF103473">
    <property type="entry name" value="MFS general substrate transporter"/>
    <property type="match status" value="1"/>
</dbReference>
<organism evidence="9 10">
    <name type="scientific">Actinomadura vinacea</name>
    <dbReference type="NCBI Taxonomy" id="115336"/>
    <lineage>
        <taxon>Bacteria</taxon>
        <taxon>Bacillati</taxon>
        <taxon>Actinomycetota</taxon>
        <taxon>Actinomycetes</taxon>
        <taxon>Streptosporangiales</taxon>
        <taxon>Thermomonosporaceae</taxon>
        <taxon>Actinomadura</taxon>
    </lineage>
</organism>
<evidence type="ECO:0000256" key="6">
    <source>
        <dbReference type="ARBA" id="ARBA00023136"/>
    </source>
</evidence>
<evidence type="ECO:0000313" key="9">
    <source>
        <dbReference type="EMBL" id="GAA2410566.1"/>
    </source>
</evidence>
<dbReference type="InterPro" id="IPR011701">
    <property type="entry name" value="MFS"/>
</dbReference>
<evidence type="ECO:0000256" key="3">
    <source>
        <dbReference type="ARBA" id="ARBA00022475"/>
    </source>
</evidence>
<feature type="transmembrane region" description="Helical" evidence="7">
    <location>
        <begin position="400"/>
        <end position="418"/>
    </location>
</feature>
<dbReference type="CDD" id="cd17369">
    <property type="entry name" value="MFS_ShiA_like"/>
    <property type="match status" value="1"/>
</dbReference>
<feature type="transmembrane region" description="Helical" evidence="7">
    <location>
        <begin position="58"/>
        <end position="77"/>
    </location>
</feature>
<evidence type="ECO:0000256" key="5">
    <source>
        <dbReference type="ARBA" id="ARBA00022989"/>
    </source>
</evidence>
<dbReference type="Pfam" id="PF07690">
    <property type="entry name" value="MFS_1"/>
    <property type="match status" value="1"/>
</dbReference>
<proteinExistence type="predicted"/>
<reference evidence="9 10" key="1">
    <citation type="journal article" date="2019" name="Int. J. Syst. Evol. Microbiol.">
        <title>The Global Catalogue of Microorganisms (GCM) 10K type strain sequencing project: providing services to taxonomists for standard genome sequencing and annotation.</title>
        <authorList>
            <consortium name="The Broad Institute Genomics Platform"/>
            <consortium name="The Broad Institute Genome Sequencing Center for Infectious Disease"/>
            <person name="Wu L."/>
            <person name="Ma J."/>
        </authorList>
    </citation>
    <scope>NUCLEOTIDE SEQUENCE [LARGE SCALE GENOMIC DNA]</scope>
    <source>
        <strain evidence="9 10">JCM 3325</strain>
    </source>
</reference>
<evidence type="ECO:0000256" key="7">
    <source>
        <dbReference type="SAM" id="Phobius"/>
    </source>
</evidence>
<keyword evidence="2" id="KW-0813">Transport</keyword>
<evidence type="ECO:0000259" key="8">
    <source>
        <dbReference type="PROSITE" id="PS50850"/>
    </source>
</evidence>
<feature type="transmembrane region" description="Helical" evidence="7">
    <location>
        <begin position="89"/>
        <end position="110"/>
    </location>
</feature>
<feature type="transmembrane region" description="Helical" evidence="7">
    <location>
        <begin position="116"/>
        <end position="143"/>
    </location>
</feature>
<feature type="transmembrane region" description="Helical" evidence="7">
    <location>
        <begin position="374"/>
        <end position="394"/>
    </location>
</feature>
<sequence length="445" mass="47502">MSSDKHTTPAPMGRIAFASMIGTMVEWYDMFLFALCTSVVFPHLFFPEGNEGAANIQSFAVFGVAFLARPLGGAVFGHFGDRFGRKTSLVATLLLMGLATLGIGLLPGYATLGIAAPLILCVFRLCQGFGLGGEWGGAVLIAVEHAPPGRRGFYGLFPQVGNPLGFFLANAILQAIVWIMGEEAFIDWGWRIAFYIGGAFILLGLYVRTRIMDAEVFLAAKAEPETRKFPLALLFRRHWKVLLLTIVMQAPFAVSAYALNSYFGTYLTQELDKPTSWVLIAGMVGSLLSVPAYIGFSLLSDRIGRKPVYAIGIGGWLVLAGPFYWLVSTGTLWGVVTAVSLGWVLGHAGCFAVQSSYLSELFTTEVRYSGTSMSYQLAAVVWGGPAGMIAAALFAATGSVYSISAYVAISCLLGLLVLSRLPETFRSSLGPAPSAEKLAGTGTAA</sequence>
<dbReference type="InterPro" id="IPR020846">
    <property type="entry name" value="MFS_dom"/>
</dbReference>
<feature type="transmembrane region" description="Helical" evidence="7">
    <location>
        <begin position="308"/>
        <end position="326"/>
    </location>
</feature>
<feature type="transmembrane region" description="Helical" evidence="7">
    <location>
        <begin position="332"/>
        <end position="353"/>
    </location>
</feature>
<dbReference type="PROSITE" id="PS50850">
    <property type="entry name" value="MFS"/>
    <property type="match status" value="1"/>
</dbReference>
<dbReference type="InterPro" id="IPR036259">
    <property type="entry name" value="MFS_trans_sf"/>
</dbReference>
<comment type="caution">
    <text evidence="9">The sequence shown here is derived from an EMBL/GenBank/DDBJ whole genome shotgun (WGS) entry which is preliminary data.</text>
</comment>
<dbReference type="EMBL" id="BAAARW010000006">
    <property type="protein sequence ID" value="GAA2410566.1"/>
    <property type="molecule type" value="Genomic_DNA"/>
</dbReference>
<dbReference type="PANTHER" id="PTHR43045:SF1">
    <property type="entry name" value="SHIKIMATE TRANSPORTER"/>
    <property type="match status" value="1"/>
</dbReference>
<feature type="transmembrane region" description="Helical" evidence="7">
    <location>
        <begin position="275"/>
        <end position="296"/>
    </location>
</feature>
<evidence type="ECO:0000256" key="1">
    <source>
        <dbReference type="ARBA" id="ARBA00004651"/>
    </source>
</evidence>
<dbReference type="PANTHER" id="PTHR43045">
    <property type="entry name" value="SHIKIMATE TRANSPORTER"/>
    <property type="match status" value="1"/>
</dbReference>
<feature type="transmembrane region" description="Helical" evidence="7">
    <location>
        <begin position="241"/>
        <end position="263"/>
    </location>
</feature>